<dbReference type="SMART" id="SM00100">
    <property type="entry name" value="cNMP"/>
    <property type="match status" value="1"/>
</dbReference>
<keyword evidence="2" id="KW-0238">DNA-binding</keyword>
<dbReference type="CDD" id="cd00038">
    <property type="entry name" value="CAP_ED"/>
    <property type="match status" value="1"/>
</dbReference>
<reference evidence="6 7" key="1">
    <citation type="submission" date="2016-10" db="EMBL/GenBank/DDBJ databases">
        <title>Complete Genome Sequence of Peptococcaceae strain DCMF.</title>
        <authorList>
            <person name="Edwards R.J."/>
            <person name="Holland S.I."/>
            <person name="Deshpande N.P."/>
            <person name="Wong Y.K."/>
            <person name="Ertan H."/>
            <person name="Manefield M."/>
            <person name="Russell T.L."/>
            <person name="Lee M.J."/>
        </authorList>
    </citation>
    <scope>NUCLEOTIDE SEQUENCE [LARGE SCALE GENOMIC DNA]</scope>
    <source>
        <strain evidence="6 7">DCMF</strain>
    </source>
</reference>
<evidence type="ECO:0000259" key="4">
    <source>
        <dbReference type="PROSITE" id="PS50042"/>
    </source>
</evidence>
<dbReference type="InterPro" id="IPR014710">
    <property type="entry name" value="RmlC-like_jellyroll"/>
</dbReference>
<dbReference type="Pfam" id="PF00027">
    <property type="entry name" value="cNMP_binding"/>
    <property type="match status" value="1"/>
</dbReference>
<protein>
    <recommendedName>
        <fullName evidence="8">Crp/Fnr family transcriptional regulator</fullName>
    </recommendedName>
</protein>
<evidence type="ECO:0000256" key="1">
    <source>
        <dbReference type="ARBA" id="ARBA00023015"/>
    </source>
</evidence>
<evidence type="ECO:0000259" key="5">
    <source>
        <dbReference type="PROSITE" id="PS51063"/>
    </source>
</evidence>
<name>A0A3G1KUU3_FORW1</name>
<organism evidence="6 7">
    <name type="scientific">Formimonas warabiya</name>
    <dbReference type="NCBI Taxonomy" id="1761012"/>
    <lineage>
        <taxon>Bacteria</taxon>
        <taxon>Bacillati</taxon>
        <taxon>Bacillota</taxon>
        <taxon>Clostridia</taxon>
        <taxon>Eubacteriales</taxon>
        <taxon>Peptococcaceae</taxon>
        <taxon>Candidatus Formimonas</taxon>
    </lineage>
</organism>
<dbReference type="SUPFAM" id="SSF46785">
    <property type="entry name" value="Winged helix' DNA-binding domain"/>
    <property type="match status" value="1"/>
</dbReference>
<dbReference type="InterPro" id="IPR012318">
    <property type="entry name" value="HTH_CRP"/>
</dbReference>
<evidence type="ECO:0008006" key="8">
    <source>
        <dbReference type="Google" id="ProtNLM"/>
    </source>
</evidence>
<dbReference type="Gene3D" id="1.10.10.10">
    <property type="entry name" value="Winged helix-like DNA-binding domain superfamily/Winged helix DNA-binding domain"/>
    <property type="match status" value="1"/>
</dbReference>
<evidence type="ECO:0000256" key="2">
    <source>
        <dbReference type="ARBA" id="ARBA00023125"/>
    </source>
</evidence>
<dbReference type="GO" id="GO:0003677">
    <property type="term" value="F:DNA binding"/>
    <property type="evidence" value="ECO:0007669"/>
    <property type="project" value="UniProtKB-KW"/>
</dbReference>
<dbReference type="Proteomes" id="UP000323521">
    <property type="component" value="Chromosome"/>
</dbReference>
<dbReference type="RefSeq" id="WP_214658677.1">
    <property type="nucleotide sequence ID" value="NZ_CP017634.1"/>
</dbReference>
<keyword evidence="1" id="KW-0805">Transcription regulation</keyword>
<dbReference type="InterPro" id="IPR036390">
    <property type="entry name" value="WH_DNA-bd_sf"/>
</dbReference>
<dbReference type="PANTHER" id="PTHR24567:SF74">
    <property type="entry name" value="HTH-TYPE TRANSCRIPTIONAL REGULATOR ARCR"/>
    <property type="match status" value="1"/>
</dbReference>
<dbReference type="KEGG" id="fwa:DCMF_16850"/>
<accession>A0A3G1KUU3</accession>
<evidence type="ECO:0000256" key="3">
    <source>
        <dbReference type="ARBA" id="ARBA00023163"/>
    </source>
</evidence>
<feature type="domain" description="HTH crp-type" evidence="5">
    <location>
        <begin position="134"/>
        <end position="207"/>
    </location>
</feature>
<dbReference type="InterPro" id="IPR050397">
    <property type="entry name" value="Env_Response_Regulators"/>
</dbReference>
<dbReference type="PRINTS" id="PR00034">
    <property type="entry name" value="HTHCRP"/>
</dbReference>
<proteinExistence type="predicted"/>
<dbReference type="AlphaFoldDB" id="A0A3G1KUU3"/>
<keyword evidence="7" id="KW-1185">Reference proteome</keyword>
<dbReference type="SUPFAM" id="SSF51206">
    <property type="entry name" value="cAMP-binding domain-like"/>
    <property type="match status" value="1"/>
</dbReference>
<dbReference type="CDD" id="cd00092">
    <property type="entry name" value="HTH_CRP"/>
    <property type="match status" value="1"/>
</dbReference>
<keyword evidence="3" id="KW-0804">Transcription</keyword>
<dbReference type="InterPro" id="IPR000595">
    <property type="entry name" value="cNMP-bd_dom"/>
</dbReference>
<dbReference type="PROSITE" id="PS50042">
    <property type="entry name" value="CNMP_BINDING_3"/>
    <property type="match status" value="1"/>
</dbReference>
<dbReference type="GO" id="GO:0005829">
    <property type="term" value="C:cytosol"/>
    <property type="evidence" value="ECO:0007669"/>
    <property type="project" value="TreeGrafter"/>
</dbReference>
<dbReference type="PROSITE" id="PS51063">
    <property type="entry name" value="HTH_CRP_2"/>
    <property type="match status" value="1"/>
</dbReference>
<dbReference type="EMBL" id="CP017634">
    <property type="protein sequence ID" value="ATW26212.1"/>
    <property type="molecule type" value="Genomic_DNA"/>
</dbReference>
<dbReference type="InterPro" id="IPR036388">
    <property type="entry name" value="WH-like_DNA-bd_sf"/>
</dbReference>
<dbReference type="SMART" id="SM00419">
    <property type="entry name" value="HTH_CRP"/>
    <property type="match status" value="1"/>
</dbReference>
<feature type="domain" description="Cyclic nucleotide-binding" evidence="4">
    <location>
        <begin position="7"/>
        <end position="76"/>
    </location>
</feature>
<dbReference type="PANTHER" id="PTHR24567">
    <property type="entry name" value="CRP FAMILY TRANSCRIPTIONAL REGULATORY PROTEIN"/>
    <property type="match status" value="1"/>
</dbReference>
<sequence length="213" mass="24540">MLREFKLFADLPPEAYKKILPFFKKRNFAKKQQVEFADSFRDYVFFMKSGRVKVSYFSPEGKEIIVTILHPGDMYSMHSEATLAVIEPAEIWYLGLKDFKKILLDNPELALVLIKILGAILKNTNEALLNLAFKEVNSRLAGWLLKMAKEQGLAHRDGTVIELNLTHEEIGYLIGSTRQTVTTILNRFERAGILSLQKKRIIVHRIEELEELC</sequence>
<dbReference type="InterPro" id="IPR018490">
    <property type="entry name" value="cNMP-bd_dom_sf"/>
</dbReference>
<dbReference type="Pfam" id="PF13545">
    <property type="entry name" value="HTH_Crp_2"/>
    <property type="match status" value="1"/>
</dbReference>
<dbReference type="Gene3D" id="2.60.120.10">
    <property type="entry name" value="Jelly Rolls"/>
    <property type="match status" value="1"/>
</dbReference>
<evidence type="ECO:0000313" key="6">
    <source>
        <dbReference type="EMBL" id="ATW26212.1"/>
    </source>
</evidence>
<evidence type="ECO:0000313" key="7">
    <source>
        <dbReference type="Proteomes" id="UP000323521"/>
    </source>
</evidence>
<gene>
    <name evidence="6" type="ORF">DCMF_16850</name>
</gene>
<dbReference type="GO" id="GO:0003700">
    <property type="term" value="F:DNA-binding transcription factor activity"/>
    <property type="evidence" value="ECO:0007669"/>
    <property type="project" value="TreeGrafter"/>
</dbReference>